<proteinExistence type="predicted"/>
<reference evidence="2" key="1">
    <citation type="journal article" date="2008" name="Nat. Genet.">
        <title>The Pristionchus pacificus genome provides a unique perspective on nematode lifestyle and parasitism.</title>
        <authorList>
            <person name="Dieterich C."/>
            <person name="Clifton S.W."/>
            <person name="Schuster L.N."/>
            <person name="Chinwalla A."/>
            <person name="Delehaunty K."/>
            <person name="Dinkelacker I."/>
            <person name="Fulton L."/>
            <person name="Fulton R."/>
            <person name="Godfrey J."/>
            <person name="Minx P."/>
            <person name="Mitreva M."/>
            <person name="Roeseler W."/>
            <person name="Tian H."/>
            <person name="Witte H."/>
            <person name="Yang S.P."/>
            <person name="Wilson R.K."/>
            <person name="Sommer R.J."/>
        </authorList>
    </citation>
    <scope>NUCLEOTIDE SEQUENCE [LARGE SCALE GENOMIC DNA]</scope>
    <source>
        <strain evidence="2">PS312</strain>
    </source>
</reference>
<dbReference type="Proteomes" id="UP000005239">
    <property type="component" value="Unassembled WGS sequence"/>
</dbReference>
<name>A0A2A6CJ88_PRIPA</name>
<organism evidence="1 2">
    <name type="scientific">Pristionchus pacificus</name>
    <name type="common">Parasitic nematode worm</name>
    <dbReference type="NCBI Taxonomy" id="54126"/>
    <lineage>
        <taxon>Eukaryota</taxon>
        <taxon>Metazoa</taxon>
        <taxon>Ecdysozoa</taxon>
        <taxon>Nematoda</taxon>
        <taxon>Chromadorea</taxon>
        <taxon>Rhabditida</taxon>
        <taxon>Rhabditina</taxon>
        <taxon>Diplogasteromorpha</taxon>
        <taxon>Diplogasteroidea</taxon>
        <taxon>Neodiplogasteridae</taxon>
        <taxon>Pristionchus</taxon>
    </lineage>
</organism>
<keyword evidence="2" id="KW-1185">Reference proteome</keyword>
<dbReference type="EnsemblMetazoa" id="PPA41095.1">
    <property type="protein sequence ID" value="PPA41095.1"/>
    <property type="gene ID" value="WBGene00279464"/>
</dbReference>
<accession>A0A2A6CJ88</accession>
<gene>
    <name evidence="1" type="primary">WBGene00279464</name>
</gene>
<evidence type="ECO:0000313" key="1">
    <source>
        <dbReference type="EnsemblMetazoa" id="PPA41095.1"/>
    </source>
</evidence>
<protein>
    <submittedName>
        <fullName evidence="1">Uncharacterized protein</fullName>
    </submittedName>
</protein>
<reference evidence="1" key="2">
    <citation type="submission" date="2022-06" db="UniProtKB">
        <authorList>
            <consortium name="EnsemblMetazoa"/>
        </authorList>
    </citation>
    <scope>IDENTIFICATION</scope>
    <source>
        <strain evidence="1">PS312</strain>
    </source>
</reference>
<evidence type="ECO:0000313" key="2">
    <source>
        <dbReference type="Proteomes" id="UP000005239"/>
    </source>
</evidence>
<sequence length="102" mass="11693">MVLLEPVTAMQNSMFRLARHVFTMWSLLLAMIAIFTIVSYFSQGWSFAEYPRSCFIALRGYASRIALALFIATTGPPDYFIRLHFSTHTPGNSCMFRVLIFI</sequence>
<dbReference type="AlphaFoldDB" id="A0A2A6CJ88"/>
<accession>A0A8R1UUF2</accession>